<feature type="binding site" evidence="9">
    <location>
        <position position="378"/>
    </location>
    <ligand>
        <name>beta-nicotinamide D-ribonucleotide</name>
        <dbReference type="ChEBI" id="CHEBI:14649"/>
    </ligand>
</feature>
<feature type="binding site" evidence="9">
    <location>
        <begin position="339"/>
        <end position="340"/>
    </location>
    <ligand>
        <name>beta-nicotinamide D-ribonucleotide</name>
        <dbReference type="ChEBI" id="CHEBI:14649"/>
    </ligand>
</feature>
<dbReference type="AlphaFoldDB" id="A0A368L7T5"/>
<evidence type="ECO:0000259" key="11">
    <source>
        <dbReference type="Pfam" id="PF18127"/>
    </source>
</evidence>
<dbReference type="Pfam" id="PF04095">
    <property type="entry name" value="NAPRTase"/>
    <property type="match status" value="1"/>
</dbReference>
<comment type="pathway">
    <text evidence="5">Cofactor biosynthesis; NAD(+) biosynthesis; nicotinamide D-ribonucleotide from 5-phospho-alpha-D-ribose 1-diphosphate and nicotinamide: step 1/1.</text>
</comment>
<dbReference type="InterPro" id="IPR036068">
    <property type="entry name" value="Nicotinate_pribotase-like_C"/>
</dbReference>
<keyword evidence="2" id="KW-0662">Pyridine nucleotide biosynthesis</keyword>
<feature type="binding site" evidence="9">
    <location>
        <position position="370"/>
    </location>
    <ligand>
        <name>beta-nicotinamide D-ribonucleotide</name>
        <dbReference type="ChEBI" id="CHEBI:14649"/>
    </ligand>
</feature>
<evidence type="ECO:0000256" key="8">
    <source>
        <dbReference type="ARBA" id="ARBA00047835"/>
    </source>
</evidence>
<feature type="domain" description="Nicotinamide phosphoribosyltransferase N-terminal" evidence="11">
    <location>
        <begin position="12"/>
        <end position="105"/>
    </location>
</feature>
<dbReference type="EMBL" id="QPGB01000001">
    <property type="protein sequence ID" value="RCS59686.1"/>
    <property type="molecule type" value="Genomic_DNA"/>
</dbReference>
<dbReference type="NCBIfam" id="NF006629">
    <property type="entry name" value="PRK09198.1"/>
    <property type="match status" value="1"/>
</dbReference>
<dbReference type="GO" id="GO:0009435">
    <property type="term" value="P:NAD+ biosynthetic process"/>
    <property type="evidence" value="ECO:0007669"/>
    <property type="project" value="InterPro"/>
</dbReference>
<feature type="domain" description="Nicotinate/nicotinamide phosphoribosyltransferase" evidence="10">
    <location>
        <begin position="178"/>
        <end position="419"/>
    </location>
</feature>
<feature type="binding site" evidence="9">
    <location>
        <position position="186"/>
    </location>
    <ligand>
        <name>diphosphate</name>
        <dbReference type="ChEBI" id="CHEBI:33019"/>
    </ligand>
</feature>
<dbReference type="CDD" id="cd01569">
    <property type="entry name" value="PBEF_like"/>
    <property type="match status" value="1"/>
</dbReference>
<comment type="similarity">
    <text evidence="1">Belongs to the NAPRTase family.</text>
</comment>
<feature type="binding site" evidence="9">
    <location>
        <position position="209"/>
    </location>
    <ligand>
        <name>beta-nicotinamide D-ribonucleotide</name>
        <dbReference type="ChEBI" id="CHEBI:14649"/>
    </ligand>
</feature>
<feature type="binding site" evidence="9">
    <location>
        <position position="298"/>
    </location>
    <ligand>
        <name>diphosphate</name>
        <dbReference type="ChEBI" id="CHEBI:33019"/>
    </ligand>
</feature>
<dbReference type="RefSeq" id="WP_114401833.1">
    <property type="nucleotide sequence ID" value="NZ_QPGB01000001.1"/>
</dbReference>
<dbReference type="EC" id="2.4.2.12" evidence="6"/>
<keyword evidence="4 12" id="KW-0808">Transferase</keyword>
<gene>
    <name evidence="12" type="ORF">DU000_02975</name>
</gene>
<proteinExistence type="inferred from homology"/>
<feature type="binding site" evidence="9">
    <location>
        <position position="235"/>
    </location>
    <ligand>
        <name>diphosphate</name>
        <dbReference type="ChEBI" id="CHEBI:33019"/>
    </ligand>
</feature>
<evidence type="ECO:0000256" key="3">
    <source>
        <dbReference type="ARBA" id="ARBA00022676"/>
    </source>
</evidence>
<dbReference type="Proteomes" id="UP000252357">
    <property type="component" value="Unassembled WGS sequence"/>
</dbReference>
<accession>A0A368L7T5</accession>
<keyword evidence="3 12" id="KW-0328">Glycosyltransferase</keyword>
<keyword evidence="13" id="KW-1185">Reference proteome</keyword>
<dbReference type="InterPro" id="IPR016471">
    <property type="entry name" value="Nicotinamide_PRibTrfase"/>
</dbReference>
<feature type="binding site" evidence="9">
    <location>
        <begin position="298"/>
        <end position="300"/>
    </location>
    <ligand>
        <name>beta-nicotinamide D-ribonucleotide</name>
        <dbReference type="ChEBI" id="CHEBI:14649"/>
    </ligand>
</feature>
<dbReference type="GO" id="GO:0016874">
    <property type="term" value="F:ligase activity"/>
    <property type="evidence" value="ECO:0007669"/>
    <property type="project" value="UniProtKB-KW"/>
</dbReference>
<evidence type="ECO:0000256" key="9">
    <source>
        <dbReference type="PIRSR" id="PIRSR005943-1"/>
    </source>
</evidence>
<sequence length="479" mass="53416">MSNSILNSFTNNLILNTDSYKASHWEQYRSGTCGMFSYIESRGGEYDKTVFFGLQSILKEYLSQPITREMVEQAKLFFLAHGEPFNEAAWLYIIDSYQGFLPVTIKAVPEGTVVPTKNVLMTIECTDPKVFWVASYLETLLLRVWYPITVATVSWHIKQVIREYLDKTSDDPAGQIAFKLHDFGARGVSSTESSAIGGMAHLVNFMGSDTVLGVMAANQYYNEPMAAFSIPAAEHSTITSWGREGELSAYRNMLNLFAKPNALLAVVSDSYDLFGAIDKWGTELRQQIIDSGAMLVIRPDSGDPAEIVLATAQRLDGYFGSTKNGKGYKVLNHVRIIQGDGVCEASIRDILTNLERAGFAADNVAFGMGGALLQRMDRDTQRFAMKCSAVKLGEQWIEVYKDPITDPGKTSKRGRLSLYRHKQTGEYRTIKLADQAAWSDKQIETVDSTVYEEVLVEVWKDGQLLKEWNLAAIRARAAS</sequence>
<dbReference type="SUPFAM" id="SSF51690">
    <property type="entry name" value="Nicotinate/Quinolinate PRTase C-terminal domain-like"/>
    <property type="match status" value="1"/>
</dbReference>
<evidence type="ECO:0000256" key="2">
    <source>
        <dbReference type="ARBA" id="ARBA00022642"/>
    </source>
</evidence>
<dbReference type="GO" id="GO:0047280">
    <property type="term" value="F:nicotinamide phosphoribosyltransferase activity"/>
    <property type="evidence" value="ECO:0007669"/>
    <property type="project" value="UniProtKB-EC"/>
</dbReference>
<name>A0A368L7T5_9BURK</name>
<dbReference type="InterPro" id="IPR013785">
    <property type="entry name" value="Aldolase_TIM"/>
</dbReference>
<evidence type="ECO:0000256" key="6">
    <source>
        <dbReference type="ARBA" id="ARBA00035024"/>
    </source>
</evidence>
<dbReference type="Gene3D" id="3.20.20.70">
    <property type="entry name" value="Aldolase class I"/>
    <property type="match status" value="1"/>
</dbReference>
<evidence type="ECO:0000259" key="10">
    <source>
        <dbReference type="Pfam" id="PF04095"/>
    </source>
</evidence>
<dbReference type="PIRSF" id="PIRSF005943">
    <property type="entry name" value="NMPRT"/>
    <property type="match status" value="1"/>
</dbReference>
<dbReference type="Pfam" id="PF18127">
    <property type="entry name" value="NAMPT_N"/>
    <property type="match status" value="1"/>
</dbReference>
<comment type="caution">
    <text evidence="12">The sequence shown here is derived from an EMBL/GenBank/DDBJ whole genome shotgun (WGS) entry which is preliminary data.</text>
</comment>
<comment type="catalytic activity">
    <reaction evidence="8">
        <text>beta-nicotinamide D-ribonucleotide + diphosphate = 5-phospho-alpha-D-ribose 1-diphosphate + nicotinamide + H(+)</text>
        <dbReference type="Rhea" id="RHEA:16149"/>
        <dbReference type="ChEBI" id="CHEBI:14649"/>
        <dbReference type="ChEBI" id="CHEBI:15378"/>
        <dbReference type="ChEBI" id="CHEBI:17154"/>
        <dbReference type="ChEBI" id="CHEBI:33019"/>
        <dbReference type="ChEBI" id="CHEBI:58017"/>
        <dbReference type="EC" id="2.4.2.12"/>
    </reaction>
    <physiologicalReaction direction="right-to-left" evidence="8">
        <dbReference type="Rhea" id="RHEA:16151"/>
    </physiologicalReaction>
</comment>
<organism evidence="12 13">
    <name type="scientific">Parvibium lacunae</name>
    <dbReference type="NCBI Taxonomy" id="1888893"/>
    <lineage>
        <taxon>Bacteria</taxon>
        <taxon>Pseudomonadati</taxon>
        <taxon>Pseudomonadota</taxon>
        <taxon>Betaproteobacteria</taxon>
        <taxon>Burkholderiales</taxon>
        <taxon>Alcaligenaceae</taxon>
        <taxon>Parvibium</taxon>
    </lineage>
</organism>
<evidence type="ECO:0000256" key="7">
    <source>
        <dbReference type="ARBA" id="ARBA00035036"/>
    </source>
</evidence>
<dbReference type="OrthoDB" id="394882at2"/>
<reference evidence="12 13" key="1">
    <citation type="journal article" date="2018" name="Int. J. Syst. Evol. Microbiol.">
        <title>Parvibium lacunae gen. nov., sp. nov., a new member of the family Alcaligenaceae isolated from a freshwater pond.</title>
        <authorList>
            <person name="Chen W.M."/>
            <person name="Xie P.B."/>
            <person name="Hsu M.Y."/>
            <person name="Sheu S.Y."/>
        </authorList>
    </citation>
    <scope>NUCLEOTIDE SEQUENCE [LARGE SCALE GENOMIC DNA]</scope>
    <source>
        <strain evidence="12 13">KMB9</strain>
    </source>
</reference>
<evidence type="ECO:0000313" key="12">
    <source>
        <dbReference type="EMBL" id="RCS59686.1"/>
    </source>
</evidence>
<protein>
    <recommendedName>
        <fullName evidence="7">Nicotinamide phosphoribosyltransferase</fullName>
        <ecNumber evidence="6">2.4.2.12</ecNumber>
    </recommendedName>
</protein>
<evidence type="ECO:0000313" key="13">
    <source>
        <dbReference type="Proteomes" id="UP000252357"/>
    </source>
</evidence>
<evidence type="ECO:0000256" key="5">
    <source>
        <dbReference type="ARBA" id="ARBA00035007"/>
    </source>
</evidence>
<dbReference type="PANTHER" id="PTHR43816:SF1">
    <property type="entry name" value="NICOTINAMIDE PHOSPHORIBOSYLTRANSFERASE"/>
    <property type="match status" value="1"/>
</dbReference>
<dbReference type="InterPro" id="IPR041525">
    <property type="entry name" value="N/Namide_PRibTrfase"/>
</dbReference>
<evidence type="ECO:0000256" key="4">
    <source>
        <dbReference type="ARBA" id="ARBA00022679"/>
    </source>
</evidence>
<evidence type="ECO:0000256" key="1">
    <source>
        <dbReference type="ARBA" id="ARBA00010897"/>
    </source>
</evidence>
<keyword evidence="12" id="KW-0436">Ligase</keyword>
<dbReference type="InterPro" id="IPR041529">
    <property type="entry name" value="DUF5598"/>
</dbReference>
<dbReference type="PANTHER" id="PTHR43816">
    <property type="entry name" value="NICOTINAMIDE PHOSPHORIBOSYLTRANSFERASE"/>
    <property type="match status" value="1"/>
</dbReference>